<sequence length="84" mass="9127">RRLFKVRIESSTEKSLVDQEDASNQGRNDQDEGISFVQEDAKTQRRYGHDIKVNTASTSVTTAGINLTATEPVTTISALVTTAG</sequence>
<feature type="non-terminal residue" evidence="2">
    <location>
        <position position="1"/>
    </location>
</feature>
<organism evidence="2">
    <name type="scientific">Tanacetum cinerariifolium</name>
    <name type="common">Dalmatian daisy</name>
    <name type="synonym">Chrysanthemum cinerariifolium</name>
    <dbReference type="NCBI Taxonomy" id="118510"/>
    <lineage>
        <taxon>Eukaryota</taxon>
        <taxon>Viridiplantae</taxon>
        <taxon>Streptophyta</taxon>
        <taxon>Embryophyta</taxon>
        <taxon>Tracheophyta</taxon>
        <taxon>Spermatophyta</taxon>
        <taxon>Magnoliopsida</taxon>
        <taxon>eudicotyledons</taxon>
        <taxon>Gunneridae</taxon>
        <taxon>Pentapetalae</taxon>
        <taxon>asterids</taxon>
        <taxon>campanulids</taxon>
        <taxon>Asterales</taxon>
        <taxon>Asteraceae</taxon>
        <taxon>Asteroideae</taxon>
        <taxon>Anthemideae</taxon>
        <taxon>Anthemidinae</taxon>
        <taxon>Tanacetum</taxon>
    </lineage>
</organism>
<feature type="non-terminal residue" evidence="2">
    <location>
        <position position="84"/>
    </location>
</feature>
<comment type="caution">
    <text evidence="2">The sequence shown here is derived from an EMBL/GenBank/DDBJ whole genome shotgun (WGS) entry which is preliminary data.</text>
</comment>
<accession>A0A699XL12</accession>
<proteinExistence type="predicted"/>
<feature type="region of interest" description="Disordered" evidence="1">
    <location>
        <begin position="1"/>
        <end position="38"/>
    </location>
</feature>
<evidence type="ECO:0000313" key="2">
    <source>
        <dbReference type="EMBL" id="GFD58728.1"/>
    </source>
</evidence>
<dbReference type="AlphaFoldDB" id="A0A699XL12"/>
<dbReference type="EMBL" id="BKCJ011856607">
    <property type="protein sequence ID" value="GFD58728.1"/>
    <property type="molecule type" value="Genomic_DNA"/>
</dbReference>
<feature type="compositionally biased region" description="Basic and acidic residues" evidence="1">
    <location>
        <begin position="1"/>
        <end position="17"/>
    </location>
</feature>
<reference evidence="2" key="1">
    <citation type="journal article" date="2019" name="Sci. Rep.">
        <title>Draft genome of Tanacetum cinerariifolium, the natural source of mosquito coil.</title>
        <authorList>
            <person name="Yamashiro T."/>
            <person name="Shiraishi A."/>
            <person name="Satake H."/>
            <person name="Nakayama K."/>
        </authorList>
    </citation>
    <scope>NUCLEOTIDE SEQUENCE</scope>
</reference>
<evidence type="ECO:0000256" key="1">
    <source>
        <dbReference type="SAM" id="MobiDB-lite"/>
    </source>
</evidence>
<gene>
    <name evidence="2" type="ORF">Tci_930697</name>
</gene>
<protein>
    <submittedName>
        <fullName evidence="2">Uncharacterized protein</fullName>
    </submittedName>
</protein>
<name>A0A699XL12_TANCI</name>